<dbReference type="AlphaFoldDB" id="A0AAW9N2U5"/>
<name>A0AAW9N2U5_9BACI</name>
<keyword evidence="2" id="KW-1185">Reference proteome</keyword>
<evidence type="ECO:0000313" key="1">
    <source>
        <dbReference type="EMBL" id="MEC0272101.1"/>
    </source>
</evidence>
<gene>
    <name evidence="1" type="ORF">P4706_03230</name>
</gene>
<organism evidence="1 2">
    <name type="scientific">Peribacillus castrilensis</name>
    <dbReference type="NCBI Taxonomy" id="2897690"/>
    <lineage>
        <taxon>Bacteria</taxon>
        <taxon>Bacillati</taxon>
        <taxon>Bacillota</taxon>
        <taxon>Bacilli</taxon>
        <taxon>Bacillales</taxon>
        <taxon>Bacillaceae</taxon>
        <taxon>Peribacillus</taxon>
    </lineage>
</organism>
<protein>
    <submittedName>
        <fullName evidence="1">Uncharacterized protein</fullName>
    </submittedName>
</protein>
<reference evidence="1 2" key="1">
    <citation type="submission" date="2023-03" db="EMBL/GenBank/DDBJ databases">
        <title>Bacillus Genome Sequencing.</title>
        <authorList>
            <person name="Dunlap C."/>
        </authorList>
    </citation>
    <scope>NUCLEOTIDE SEQUENCE [LARGE SCALE GENOMIC DNA]</scope>
    <source>
        <strain evidence="1 2">B-41290</strain>
    </source>
</reference>
<comment type="caution">
    <text evidence="1">The sequence shown here is derived from an EMBL/GenBank/DDBJ whole genome shotgun (WGS) entry which is preliminary data.</text>
</comment>
<dbReference type="RefSeq" id="WP_367406098.1">
    <property type="nucleotide sequence ID" value="NZ_JARNBG010000004.1"/>
</dbReference>
<dbReference type="Proteomes" id="UP001307168">
    <property type="component" value="Unassembled WGS sequence"/>
</dbReference>
<evidence type="ECO:0000313" key="2">
    <source>
        <dbReference type="Proteomes" id="UP001307168"/>
    </source>
</evidence>
<sequence length="69" mass="8001">MKKGGRSAFLYFLRVRGTPEFGKYKERDCCPSSEERLKLIVGYDLYLIKQLTLKIARINQDLIEGKVFG</sequence>
<proteinExistence type="predicted"/>
<dbReference type="EMBL" id="JARNBH010000002">
    <property type="protein sequence ID" value="MEC0272101.1"/>
    <property type="molecule type" value="Genomic_DNA"/>
</dbReference>
<accession>A0AAW9N2U5</accession>